<evidence type="ECO:0000313" key="4">
    <source>
        <dbReference type="EMBL" id="TNN36862.1"/>
    </source>
</evidence>
<reference evidence="4 5" key="1">
    <citation type="submission" date="2019-03" db="EMBL/GenBank/DDBJ databases">
        <title>First draft genome of Liparis tanakae, snailfish: a comprehensive survey of snailfish specific genes.</title>
        <authorList>
            <person name="Kim W."/>
            <person name="Song I."/>
            <person name="Jeong J.-H."/>
            <person name="Kim D."/>
            <person name="Kim S."/>
            <person name="Ryu S."/>
            <person name="Song J.Y."/>
            <person name="Lee S.K."/>
        </authorList>
    </citation>
    <scope>NUCLEOTIDE SEQUENCE [LARGE SCALE GENOMIC DNA]</scope>
    <source>
        <tissue evidence="4">Muscle</tissue>
    </source>
</reference>
<feature type="compositionally biased region" description="Polar residues" evidence="1">
    <location>
        <begin position="304"/>
        <end position="323"/>
    </location>
</feature>
<sequence length="331" mass="36377">MDGVSHLQATGGGSMAASLVQLWEDGAGGVVYRRCSRRREEGGGRREKPACAEDRGIIIMADSWKRLLFQILLLLVCCRHIDTKTPGATPPPLVPITSLATDERSVSLKGESHTEKVELLNPVNLALQCTWTGNQNTAPNITGFWRKGGDEVESSRVTVQLQGAPQVGEVRDRPIVSYVGDSVVITCKMEEPKPKPSTWNWYKVNGTDKEQISAVAEPLRYEIENEESKTKLVVHNLTEADGGLYYCGAVYAISTTMGRVELKVISFQEPLKPFIAIVIEVVVLVAAILLYERSQSKKNYAPENGTTDQMSTMAQGDNTGPEETSTRLRKI</sequence>
<dbReference type="InterPro" id="IPR007110">
    <property type="entry name" value="Ig-like_dom"/>
</dbReference>
<protein>
    <submittedName>
        <fullName evidence="4">Embigin</fullName>
    </submittedName>
</protein>
<comment type="caution">
    <text evidence="4">The sequence shown here is derived from an EMBL/GenBank/DDBJ whole genome shotgun (WGS) entry which is preliminary data.</text>
</comment>
<feature type="domain" description="Ig-like" evidence="3">
    <location>
        <begin position="165"/>
        <end position="266"/>
    </location>
</feature>
<keyword evidence="2" id="KW-1133">Transmembrane helix</keyword>
<feature type="transmembrane region" description="Helical" evidence="2">
    <location>
        <begin position="273"/>
        <end position="291"/>
    </location>
</feature>
<keyword evidence="5" id="KW-1185">Reference proteome</keyword>
<dbReference type="PROSITE" id="PS50835">
    <property type="entry name" value="IG_LIKE"/>
    <property type="match status" value="1"/>
</dbReference>
<keyword evidence="2" id="KW-0472">Membrane</keyword>
<keyword evidence="2" id="KW-0812">Transmembrane</keyword>
<evidence type="ECO:0000256" key="2">
    <source>
        <dbReference type="SAM" id="Phobius"/>
    </source>
</evidence>
<gene>
    <name evidence="4" type="primary">EMB</name>
    <name evidence="4" type="ORF">EYF80_052973</name>
</gene>
<name>A0A4Z2F969_9TELE</name>
<dbReference type="Pfam" id="PF13927">
    <property type="entry name" value="Ig_3"/>
    <property type="match status" value="1"/>
</dbReference>
<organism evidence="4 5">
    <name type="scientific">Liparis tanakae</name>
    <name type="common">Tanaka's snailfish</name>
    <dbReference type="NCBI Taxonomy" id="230148"/>
    <lineage>
        <taxon>Eukaryota</taxon>
        <taxon>Metazoa</taxon>
        <taxon>Chordata</taxon>
        <taxon>Craniata</taxon>
        <taxon>Vertebrata</taxon>
        <taxon>Euteleostomi</taxon>
        <taxon>Actinopterygii</taxon>
        <taxon>Neopterygii</taxon>
        <taxon>Teleostei</taxon>
        <taxon>Neoteleostei</taxon>
        <taxon>Acanthomorphata</taxon>
        <taxon>Eupercaria</taxon>
        <taxon>Perciformes</taxon>
        <taxon>Cottioidei</taxon>
        <taxon>Cottales</taxon>
        <taxon>Liparidae</taxon>
        <taxon>Liparis</taxon>
    </lineage>
</organism>
<dbReference type="InterPro" id="IPR003599">
    <property type="entry name" value="Ig_sub"/>
</dbReference>
<dbReference type="EMBL" id="SRLO01001560">
    <property type="protein sequence ID" value="TNN36862.1"/>
    <property type="molecule type" value="Genomic_DNA"/>
</dbReference>
<proteinExistence type="predicted"/>
<evidence type="ECO:0000313" key="5">
    <source>
        <dbReference type="Proteomes" id="UP000314294"/>
    </source>
</evidence>
<feature type="region of interest" description="Disordered" evidence="1">
    <location>
        <begin position="299"/>
        <end position="331"/>
    </location>
</feature>
<evidence type="ECO:0000256" key="1">
    <source>
        <dbReference type="SAM" id="MobiDB-lite"/>
    </source>
</evidence>
<dbReference type="SMART" id="SM00409">
    <property type="entry name" value="IG"/>
    <property type="match status" value="1"/>
</dbReference>
<dbReference type="InterPro" id="IPR013783">
    <property type="entry name" value="Ig-like_fold"/>
</dbReference>
<accession>A0A4Z2F969</accession>
<dbReference type="InterPro" id="IPR036179">
    <property type="entry name" value="Ig-like_dom_sf"/>
</dbReference>
<dbReference type="Proteomes" id="UP000314294">
    <property type="component" value="Unassembled WGS sequence"/>
</dbReference>
<dbReference type="SUPFAM" id="SSF48726">
    <property type="entry name" value="Immunoglobulin"/>
    <property type="match status" value="1"/>
</dbReference>
<dbReference type="Gene3D" id="2.60.40.10">
    <property type="entry name" value="Immunoglobulins"/>
    <property type="match status" value="1"/>
</dbReference>
<evidence type="ECO:0000259" key="3">
    <source>
        <dbReference type="PROSITE" id="PS50835"/>
    </source>
</evidence>
<dbReference type="AlphaFoldDB" id="A0A4Z2F969"/>
<dbReference type="OrthoDB" id="9932757at2759"/>